<organism evidence="1 2">
    <name type="scientific">Bionectria ochroleuca</name>
    <name type="common">Gliocladium roseum</name>
    <dbReference type="NCBI Taxonomy" id="29856"/>
    <lineage>
        <taxon>Eukaryota</taxon>
        <taxon>Fungi</taxon>
        <taxon>Dikarya</taxon>
        <taxon>Ascomycota</taxon>
        <taxon>Pezizomycotina</taxon>
        <taxon>Sordariomycetes</taxon>
        <taxon>Hypocreomycetidae</taxon>
        <taxon>Hypocreales</taxon>
        <taxon>Bionectriaceae</taxon>
        <taxon>Clonostachys</taxon>
    </lineage>
</organism>
<comment type="caution">
    <text evidence="1">The sequence shown here is derived from an EMBL/GenBank/DDBJ whole genome shotgun (WGS) entry which is preliminary data.</text>
</comment>
<protein>
    <recommendedName>
        <fullName evidence="3">F-box domain-containing protein</fullName>
    </recommendedName>
</protein>
<evidence type="ECO:0000313" key="2">
    <source>
        <dbReference type="Proteomes" id="UP000766486"/>
    </source>
</evidence>
<name>A0ABY6U2X0_BIOOC</name>
<proteinExistence type="predicted"/>
<gene>
    <name evidence="1" type="ORF">CLO192961_LOCUS168406</name>
</gene>
<evidence type="ECO:0008006" key="3">
    <source>
        <dbReference type="Google" id="ProtNLM"/>
    </source>
</evidence>
<reference evidence="1 2" key="1">
    <citation type="submission" date="2019-06" db="EMBL/GenBank/DDBJ databases">
        <authorList>
            <person name="Broberg M."/>
        </authorList>
    </citation>
    <scope>NUCLEOTIDE SEQUENCE [LARGE SCALE GENOMIC DNA]</scope>
</reference>
<evidence type="ECO:0000313" key="1">
    <source>
        <dbReference type="EMBL" id="VUC25405.1"/>
    </source>
</evidence>
<dbReference type="EMBL" id="CABFNS010000734">
    <property type="protein sequence ID" value="VUC25405.1"/>
    <property type="molecule type" value="Genomic_DNA"/>
</dbReference>
<accession>A0ABY6U2X0</accession>
<sequence>FGTTMDPFQKLPVEARLGILVLTKDLNQCLSLSRASPAMFKVYSHHVDYIKRRHTQNILLDDDSLVQDFMAVILFPEADVTKCTPAERVASVEKHLDTWGAKQLPNPFLTPYNREGRRSLLALYDRILLLLGCVREYVLNCYGAVISEVLKTPVPKCWETQIYENAPKVGARRFWDVPKTCSLDTDQEDMGELDFAGWSDLPFSFMASCGFDLLTDTLLGSIGDFRELALQLCEQLVHNLPYLEGTSVHATVDYDNCTLGGI</sequence>
<keyword evidence="2" id="KW-1185">Reference proteome</keyword>
<dbReference type="Proteomes" id="UP000766486">
    <property type="component" value="Unassembled WGS sequence"/>
</dbReference>
<feature type="non-terminal residue" evidence="1">
    <location>
        <position position="1"/>
    </location>
</feature>